<dbReference type="GO" id="GO:0004582">
    <property type="term" value="F:dolichyl-phosphate beta-D-mannosyltransferase activity"/>
    <property type="evidence" value="ECO:0007669"/>
    <property type="project" value="UniProtKB-EC"/>
</dbReference>
<evidence type="ECO:0000313" key="11">
    <source>
        <dbReference type="EMBL" id="MDQ0189372.1"/>
    </source>
</evidence>
<proteinExistence type="inferred from homology"/>
<dbReference type="Gene3D" id="3.90.550.10">
    <property type="entry name" value="Spore Coat Polysaccharide Biosynthesis Protein SpsA, Chain A"/>
    <property type="match status" value="1"/>
</dbReference>
<evidence type="ECO:0000256" key="2">
    <source>
        <dbReference type="ARBA" id="ARBA00006739"/>
    </source>
</evidence>
<dbReference type="PANTHER" id="PTHR43398">
    <property type="entry name" value="DOLICHOL-PHOSPHATE MANNOSYLTRANSFERASE SUBUNIT 1"/>
    <property type="match status" value="1"/>
</dbReference>
<feature type="transmembrane region" description="Helical" evidence="8">
    <location>
        <begin position="259"/>
        <end position="281"/>
    </location>
</feature>
<evidence type="ECO:0000259" key="10">
    <source>
        <dbReference type="Pfam" id="PF04138"/>
    </source>
</evidence>
<keyword evidence="7 8" id="KW-0472">Membrane</keyword>
<name>A0ABT9XGF0_9BACL</name>
<feature type="domain" description="Glycosyltransferase 2-like" evidence="9">
    <location>
        <begin position="4"/>
        <end position="168"/>
    </location>
</feature>
<sequence>MKLSIVVPTYNELDNVTVLADQIYTSLQGKVDFEIIFVDDSTDDTPQRLQALANERSYVRFYHRTGEKGLGTAVVLGFSKAQGDVLTVMDADLQHPPSMLVPMMKEIMNGADMVIPSRFIEGGDDGGLAFHRKVVSAVARYIGKLALTSIRKISDPTSGFFMFRRECIRGVTLSPIGWKILIEVLARGRFERIVEIPYRFHPRNAGESKMSIREQWNYLRHLLKLMIEIPEERRFYLFALVGLSGVVINMVIYDVLVHLGLAVPLSAFISAICAMVSNFILNDSLTWREVHSTSLHKRALKYGVTSVVGISVNILVLDLLYKGAHIHYLVSNLVGIACATVFNYIANNAWTWRSTKKRTVLSKPDRVA</sequence>
<feature type="domain" description="GtrA/DPMS transmembrane" evidence="10">
    <location>
        <begin position="238"/>
        <end position="352"/>
    </location>
</feature>
<protein>
    <submittedName>
        <fullName evidence="11">Dolichol-phosphate mannosyltransferase</fullName>
        <ecNumber evidence="11">2.4.1.83</ecNumber>
    </submittedName>
</protein>
<dbReference type="Proteomes" id="UP001232973">
    <property type="component" value="Unassembled WGS sequence"/>
</dbReference>
<dbReference type="Pfam" id="PF04138">
    <property type="entry name" value="GtrA_DPMS_TM"/>
    <property type="match status" value="1"/>
</dbReference>
<dbReference type="Pfam" id="PF00535">
    <property type="entry name" value="Glycos_transf_2"/>
    <property type="match status" value="1"/>
</dbReference>
<evidence type="ECO:0000256" key="1">
    <source>
        <dbReference type="ARBA" id="ARBA00004141"/>
    </source>
</evidence>
<dbReference type="InterPro" id="IPR039528">
    <property type="entry name" value="DPM1-like"/>
</dbReference>
<comment type="subcellular location">
    <subcellularLocation>
        <location evidence="1">Membrane</location>
        <topology evidence="1">Multi-pass membrane protein</topology>
    </subcellularLocation>
</comment>
<dbReference type="EMBL" id="JAUSTP010000007">
    <property type="protein sequence ID" value="MDQ0189372.1"/>
    <property type="molecule type" value="Genomic_DNA"/>
</dbReference>
<dbReference type="RefSeq" id="WP_274457035.1">
    <property type="nucleotide sequence ID" value="NZ_CP067097.1"/>
</dbReference>
<comment type="caution">
    <text evidence="11">The sequence shown here is derived from an EMBL/GenBank/DDBJ whole genome shotgun (WGS) entry which is preliminary data.</text>
</comment>
<feature type="transmembrane region" description="Helical" evidence="8">
    <location>
        <begin position="326"/>
        <end position="346"/>
    </location>
</feature>
<keyword evidence="5 8" id="KW-0812">Transmembrane</keyword>
<dbReference type="SUPFAM" id="SSF53448">
    <property type="entry name" value="Nucleotide-diphospho-sugar transferases"/>
    <property type="match status" value="1"/>
</dbReference>
<evidence type="ECO:0000259" key="9">
    <source>
        <dbReference type="Pfam" id="PF00535"/>
    </source>
</evidence>
<feature type="transmembrane region" description="Helical" evidence="8">
    <location>
        <begin position="235"/>
        <end position="253"/>
    </location>
</feature>
<keyword evidence="6 8" id="KW-1133">Transmembrane helix</keyword>
<evidence type="ECO:0000256" key="5">
    <source>
        <dbReference type="ARBA" id="ARBA00022692"/>
    </source>
</evidence>
<gene>
    <name evidence="11" type="ORF">J2S03_001204</name>
</gene>
<dbReference type="PANTHER" id="PTHR43398:SF1">
    <property type="entry name" value="DOLICHOL-PHOSPHATE MANNOSYLTRANSFERASE SUBUNIT 1"/>
    <property type="match status" value="1"/>
</dbReference>
<dbReference type="InterPro" id="IPR029044">
    <property type="entry name" value="Nucleotide-diphossugar_trans"/>
</dbReference>
<keyword evidence="4 11" id="KW-0808">Transferase</keyword>
<comment type="similarity">
    <text evidence="2">Belongs to the glycosyltransferase 2 family.</text>
</comment>
<feature type="transmembrane region" description="Helical" evidence="8">
    <location>
        <begin position="302"/>
        <end position="320"/>
    </location>
</feature>
<evidence type="ECO:0000256" key="6">
    <source>
        <dbReference type="ARBA" id="ARBA00022989"/>
    </source>
</evidence>
<evidence type="ECO:0000256" key="4">
    <source>
        <dbReference type="ARBA" id="ARBA00022679"/>
    </source>
</evidence>
<keyword evidence="3 11" id="KW-0328">Glycosyltransferase</keyword>
<dbReference type="InterPro" id="IPR007267">
    <property type="entry name" value="GtrA_DPMS_TM"/>
</dbReference>
<dbReference type="EC" id="2.4.1.83" evidence="11"/>
<evidence type="ECO:0000313" key="12">
    <source>
        <dbReference type="Proteomes" id="UP001232973"/>
    </source>
</evidence>
<evidence type="ECO:0000256" key="3">
    <source>
        <dbReference type="ARBA" id="ARBA00022676"/>
    </source>
</evidence>
<organism evidence="11 12">
    <name type="scientific">Alicyclobacillus cycloheptanicus</name>
    <dbReference type="NCBI Taxonomy" id="1457"/>
    <lineage>
        <taxon>Bacteria</taxon>
        <taxon>Bacillati</taxon>
        <taxon>Bacillota</taxon>
        <taxon>Bacilli</taxon>
        <taxon>Bacillales</taxon>
        <taxon>Alicyclobacillaceae</taxon>
        <taxon>Alicyclobacillus</taxon>
    </lineage>
</organism>
<reference evidence="11 12" key="1">
    <citation type="submission" date="2023-07" db="EMBL/GenBank/DDBJ databases">
        <title>Genomic Encyclopedia of Type Strains, Phase IV (KMG-IV): sequencing the most valuable type-strain genomes for metagenomic binning, comparative biology and taxonomic classification.</title>
        <authorList>
            <person name="Goeker M."/>
        </authorList>
    </citation>
    <scope>NUCLEOTIDE SEQUENCE [LARGE SCALE GENOMIC DNA]</scope>
    <source>
        <strain evidence="11 12">DSM 4006</strain>
    </source>
</reference>
<dbReference type="InterPro" id="IPR001173">
    <property type="entry name" value="Glyco_trans_2-like"/>
</dbReference>
<accession>A0ABT9XGF0</accession>
<evidence type="ECO:0000256" key="8">
    <source>
        <dbReference type="SAM" id="Phobius"/>
    </source>
</evidence>
<evidence type="ECO:0000256" key="7">
    <source>
        <dbReference type="ARBA" id="ARBA00023136"/>
    </source>
</evidence>
<keyword evidence="12" id="KW-1185">Reference proteome</keyword>
<dbReference type="CDD" id="cd06442">
    <property type="entry name" value="DPM1_like"/>
    <property type="match status" value="1"/>
</dbReference>